<dbReference type="EMBL" id="BMZB01000001">
    <property type="protein sequence ID" value="GGZ25831.1"/>
    <property type="molecule type" value="Genomic_DNA"/>
</dbReference>
<keyword evidence="3" id="KW-0574">Periplasm</keyword>
<keyword evidence="1" id="KW-0813">Transport</keyword>
<evidence type="ECO:0000256" key="3">
    <source>
        <dbReference type="ARBA" id="ARBA00022764"/>
    </source>
</evidence>
<dbReference type="GO" id="GO:0017089">
    <property type="term" value="F:glycolipid transfer activity"/>
    <property type="evidence" value="ECO:0007669"/>
    <property type="project" value="TreeGrafter"/>
</dbReference>
<dbReference type="Pfam" id="PF03968">
    <property type="entry name" value="LptD_N"/>
    <property type="match status" value="1"/>
</dbReference>
<dbReference type="AlphaFoldDB" id="A0A918PX39"/>
<evidence type="ECO:0000259" key="5">
    <source>
        <dbReference type="Pfam" id="PF03968"/>
    </source>
</evidence>
<dbReference type="NCBIfam" id="TIGR03002">
    <property type="entry name" value="outer_YhbN_LptA"/>
    <property type="match status" value="1"/>
</dbReference>
<organism evidence="6 7">
    <name type="scientific">Asticcacaulis endophyticus</name>
    <dbReference type="NCBI Taxonomy" id="1395890"/>
    <lineage>
        <taxon>Bacteria</taxon>
        <taxon>Pseudomonadati</taxon>
        <taxon>Pseudomonadota</taxon>
        <taxon>Alphaproteobacteria</taxon>
        <taxon>Caulobacterales</taxon>
        <taxon>Caulobacteraceae</taxon>
        <taxon>Asticcacaulis</taxon>
    </lineage>
</organism>
<dbReference type="Proteomes" id="UP000662572">
    <property type="component" value="Unassembled WGS sequence"/>
</dbReference>
<name>A0A918PX39_9CAUL</name>
<gene>
    <name evidence="6" type="ORF">GCM10011273_09080</name>
</gene>
<evidence type="ECO:0000256" key="1">
    <source>
        <dbReference type="ARBA" id="ARBA00022448"/>
    </source>
</evidence>
<dbReference type="InterPro" id="IPR014340">
    <property type="entry name" value="LptA"/>
</dbReference>
<feature type="signal peptide" evidence="4">
    <location>
        <begin position="1"/>
        <end position="37"/>
    </location>
</feature>
<dbReference type="InterPro" id="IPR005653">
    <property type="entry name" value="OstA-like_N"/>
</dbReference>
<comment type="caution">
    <text evidence="6">The sequence shown here is derived from an EMBL/GenBank/DDBJ whole genome shotgun (WGS) entry which is preliminary data.</text>
</comment>
<feature type="domain" description="Organic solvent tolerance-like N-terminal" evidence="5">
    <location>
        <begin position="48"/>
        <end position="157"/>
    </location>
</feature>
<sequence>MHTLFTKAPDIMSRKHTSTLMIMAALSLGAVAPQAWAQLSPKRGPISIGSDDFAASEPERLQTYTGRVEILQDNTRLRADNVKMFHGTKPGGTGWGEVDRIEANGNLYFVNGTQVIKGDKAVYTSADDTMVVTGDVIVTQGENVMTGNRLVYNVAAGRTTMDATPGTQSKGRVRAVLYPDSKPAQ</sequence>
<proteinExistence type="predicted"/>
<keyword evidence="7" id="KW-1185">Reference proteome</keyword>
<dbReference type="PANTHER" id="PTHR36504:SF1">
    <property type="entry name" value="LIPOPOLYSACCHARIDE EXPORT SYSTEM PROTEIN LPTA"/>
    <property type="match status" value="1"/>
</dbReference>
<dbReference type="InterPro" id="IPR052037">
    <property type="entry name" value="LPS_export_LptA"/>
</dbReference>
<feature type="chain" id="PRO_5037931189" description="Organic solvent tolerance-like N-terminal domain-containing protein" evidence="4">
    <location>
        <begin position="38"/>
        <end position="185"/>
    </location>
</feature>
<evidence type="ECO:0000256" key="2">
    <source>
        <dbReference type="ARBA" id="ARBA00022729"/>
    </source>
</evidence>
<dbReference type="Gene3D" id="2.60.450.10">
    <property type="entry name" value="Lipopolysaccharide (LPS) transport protein A like domain"/>
    <property type="match status" value="1"/>
</dbReference>
<protein>
    <recommendedName>
        <fullName evidence="5">Organic solvent tolerance-like N-terminal domain-containing protein</fullName>
    </recommendedName>
</protein>
<reference evidence="6" key="1">
    <citation type="journal article" date="2014" name="Int. J. Syst. Evol. Microbiol.">
        <title>Complete genome sequence of Corynebacterium casei LMG S-19264T (=DSM 44701T), isolated from a smear-ripened cheese.</title>
        <authorList>
            <consortium name="US DOE Joint Genome Institute (JGI-PGF)"/>
            <person name="Walter F."/>
            <person name="Albersmeier A."/>
            <person name="Kalinowski J."/>
            <person name="Ruckert C."/>
        </authorList>
    </citation>
    <scope>NUCLEOTIDE SEQUENCE</scope>
    <source>
        <strain evidence="6">KCTC 32296</strain>
    </source>
</reference>
<evidence type="ECO:0000256" key="4">
    <source>
        <dbReference type="SAM" id="SignalP"/>
    </source>
</evidence>
<dbReference type="GO" id="GO:0001530">
    <property type="term" value="F:lipopolysaccharide binding"/>
    <property type="evidence" value="ECO:0007669"/>
    <property type="project" value="InterPro"/>
</dbReference>
<dbReference type="GO" id="GO:0009279">
    <property type="term" value="C:cell outer membrane"/>
    <property type="evidence" value="ECO:0007669"/>
    <property type="project" value="TreeGrafter"/>
</dbReference>
<dbReference type="PANTHER" id="PTHR36504">
    <property type="entry name" value="LIPOPOLYSACCHARIDE EXPORT SYSTEM PROTEIN LPTA"/>
    <property type="match status" value="1"/>
</dbReference>
<evidence type="ECO:0000313" key="7">
    <source>
        <dbReference type="Proteomes" id="UP000662572"/>
    </source>
</evidence>
<reference evidence="6" key="2">
    <citation type="submission" date="2020-09" db="EMBL/GenBank/DDBJ databases">
        <authorList>
            <person name="Sun Q."/>
            <person name="Kim S."/>
        </authorList>
    </citation>
    <scope>NUCLEOTIDE SEQUENCE</scope>
    <source>
        <strain evidence="6">KCTC 32296</strain>
    </source>
</reference>
<accession>A0A918PX39</accession>
<evidence type="ECO:0000313" key="6">
    <source>
        <dbReference type="EMBL" id="GGZ25831.1"/>
    </source>
</evidence>
<dbReference type="GO" id="GO:0030288">
    <property type="term" value="C:outer membrane-bounded periplasmic space"/>
    <property type="evidence" value="ECO:0007669"/>
    <property type="project" value="TreeGrafter"/>
</dbReference>
<keyword evidence="2 4" id="KW-0732">Signal</keyword>
<dbReference type="GO" id="GO:0015920">
    <property type="term" value="P:lipopolysaccharide transport"/>
    <property type="evidence" value="ECO:0007669"/>
    <property type="project" value="InterPro"/>
</dbReference>